<organism evidence="2 3">
    <name type="scientific">Kribbella koreensis</name>
    <dbReference type="NCBI Taxonomy" id="57909"/>
    <lineage>
        <taxon>Bacteria</taxon>
        <taxon>Bacillati</taxon>
        <taxon>Actinomycetota</taxon>
        <taxon>Actinomycetes</taxon>
        <taxon>Propionibacteriales</taxon>
        <taxon>Kribbellaceae</taxon>
        <taxon>Kribbella</taxon>
    </lineage>
</organism>
<comment type="caution">
    <text evidence="2">The sequence shown here is derived from an EMBL/GenBank/DDBJ whole genome shotgun (WGS) entry which is preliminary data.</text>
</comment>
<feature type="region of interest" description="Disordered" evidence="1">
    <location>
        <begin position="1"/>
        <end position="21"/>
    </location>
</feature>
<dbReference type="SUPFAM" id="SSF159501">
    <property type="entry name" value="EreA/ChaN-like"/>
    <property type="match status" value="1"/>
</dbReference>
<dbReference type="Gene3D" id="1.20.1440.30">
    <property type="entry name" value="Biosynthetic Protein domain"/>
    <property type="match status" value="1"/>
</dbReference>
<dbReference type="Proteomes" id="UP001500542">
    <property type="component" value="Unassembled WGS sequence"/>
</dbReference>
<proteinExistence type="predicted"/>
<dbReference type="PANTHER" id="PTHR31299:SF0">
    <property type="entry name" value="ESTERASE, PUTATIVE (AFU_ORTHOLOGUE AFUA_1G05850)-RELATED"/>
    <property type="match status" value="1"/>
</dbReference>
<name>A0ABN1P9C3_9ACTN</name>
<dbReference type="InterPro" id="IPR007815">
    <property type="entry name" value="Emycin_Estase"/>
</dbReference>
<dbReference type="RefSeq" id="WP_343963895.1">
    <property type="nucleotide sequence ID" value="NZ_BAAAHK010000001.1"/>
</dbReference>
<evidence type="ECO:0000313" key="3">
    <source>
        <dbReference type="Proteomes" id="UP001500542"/>
    </source>
</evidence>
<sequence>MSKDIQDFLPPPGELLGLGEPTHQEPAFGLLRNELFTVLVEQGFRSIALESDRVRGLLVDDFVQGGAGDLDTVMTEGFSHRFGELTANRRLVGWLREYNAGRPADERVSFHGFDASTENTSAASPRIYLEHARDYLGLELELDRLLGDDKAWSRDEAILDPAQSLGDTASALQLRVIADDLLTTLYARAPERIAATSRADWYRARTYLTTGIGLLRYHKQASVPGSQAVRIARLMAARDSLMAQNLLDIRSIEGQRGPTLVFAHNALVQRMTDPNRDWYSAGSIVAELLGERYTVIAGSLGRSETLGLMEPAADTYEGGLQRTFSTWGLTPSVALQPARTRTDISPQQGYFPLDQPLLDHVDAVLHINAGAHV</sequence>
<gene>
    <name evidence="2" type="ORF">GCM10009554_02860</name>
</gene>
<keyword evidence="3" id="KW-1185">Reference proteome</keyword>
<protein>
    <submittedName>
        <fullName evidence="2">Erythromycin esterase family protein</fullName>
    </submittedName>
</protein>
<dbReference type="CDD" id="cd14728">
    <property type="entry name" value="Ere-like"/>
    <property type="match status" value="1"/>
</dbReference>
<dbReference type="InterPro" id="IPR052036">
    <property type="entry name" value="Hydrolase/PRTase-associated"/>
</dbReference>
<dbReference type="EMBL" id="BAAAHK010000001">
    <property type="protein sequence ID" value="GAA0924232.1"/>
    <property type="molecule type" value="Genomic_DNA"/>
</dbReference>
<dbReference type="Pfam" id="PF05139">
    <property type="entry name" value="Erythro_esteras"/>
    <property type="match status" value="1"/>
</dbReference>
<evidence type="ECO:0000256" key="1">
    <source>
        <dbReference type="SAM" id="MobiDB-lite"/>
    </source>
</evidence>
<dbReference type="PANTHER" id="PTHR31299">
    <property type="entry name" value="ESTERASE, PUTATIVE (AFU_ORTHOLOGUE AFUA_1G05850)-RELATED"/>
    <property type="match status" value="1"/>
</dbReference>
<dbReference type="Gene3D" id="3.40.1660.10">
    <property type="entry name" value="EreA-like (biosynthetic domain)"/>
    <property type="match status" value="1"/>
</dbReference>
<accession>A0ABN1P9C3</accession>
<evidence type="ECO:0000313" key="2">
    <source>
        <dbReference type="EMBL" id="GAA0924232.1"/>
    </source>
</evidence>
<dbReference type="Gene3D" id="3.30.1870.10">
    <property type="entry name" value="EreA-like, domain 2"/>
    <property type="match status" value="1"/>
</dbReference>
<reference evidence="2 3" key="1">
    <citation type="journal article" date="2019" name="Int. J. Syst. Evol. Microbiol.">
        <title>The Global Catalogue of Microorganisms (GCM) 10K type strain sequencing project: providing services to taxonomists for standard genome sequencing and annotation.</title>
        <authorList>
            <consortium name="The Broad Institute Genomics Platform"/>
            <consortium name="The Broad Institute Genome Sequencing Center for Infectious Disease"/>
            <person name="Wu L."/>
            <person name="Ma J."/>
        </authorList>
    </citation>
    <scope>NUCLEOTIDE SEQUENCE [LARGE SCALE GENOMIC DNA]</scope>
    <source>
        <strain evidence="2 3">JCM 10977</strain>
    </source>
</reference>